<accession>A0A6A5Z2C9</accession>
<keyword evidence="1" id="KW-0812">Transmembrane</keyword>
<feature type="signal peptide" evidence="2">
    <location>
        <begin position="1"/>
        <end position="24"/>
    </location>
</feature>
<reference evidence="3" key="1">
    <citation type="journal article" date="2020" name="Stud. Mycol.">
        <title>101 Dothideomycetes genomes: a test case for predicting lifestyles and emergence of pathogens.</title>
        <authorList>
            <person name="Haridas S."/>
            <person name="Albert R."/>
            <person name="Binder M."/>
            <person name="Bloem J."/>
            <person name="Labutti K."/>
            <person name="Salamov A."/>
            <person name="Andreopoulos B."/>
            <person name="Baker S."/>
            <person name="Barry K."/>
            <person name="Bills G."/>
            <person name="Bluhm B."/>
            <person name="Cannon C."/>
            <person name="Castanera R."/>
            <person name="Culley D."/>
            <person name="Daum C."/>
            <person name="Ezra D."/>
            <person name="Gonzalez J."/>
            <person name="Henrissat B."/>
            <person name="Kuo A."/>
            <person name="Liang C."/>
            <person name="Lipzen A."/>
            <person name="Lutzoni F."/>
            <person name="Magnuson J."/>
            <person name="Mondo S."/>
            <person name="Nolan M."/>
            <person name="Ohm R."/>
            <person name="Pangilinan J."/>
            <person name="Park H.-J."/>
            <person name="Ramirez L."/>
            <person name="Alfaro M."/>
            <person name="Sun H."/>
            <person name="Tritt A."/>
            <person name="Yoshinaga Y."/>
            <person name="Zwiers L.-H."/>
            <person name="Turgeon B."/>
            <person name="Goodwin S."/>
            <person name="Spatafora J."/>
            <person name="Crous P."/>
            <person name="Grigoriev I."/>
        </authorList>
    </citation>
    <scope>NUCLEOTIDE SEQUENCE</scope>
    <source>
        <strain evidence="3">CBS 627.86</strain>
    </source>
</reference>
<evidence type="ECO:0000313" key="3">
    <source>
        <dbReference type="EMBL" id="KAF2113226.1"/>
    </source>
</evidence>
<evidence type="ECO:0000256" key="1">
    <source>
        <dbReference type="SAM" id="Phobius"/>
    </source>
</evidence>
<organism evidence="3 4">
    <name type="scientific">Lophiotrema nucula</name>
    <dbReference type="NCBI Taxonomy" id="690887"/>
    <lineage>
        <taxon>Eukaryota</taxon>
        <taxon>Fungi</taxon>
        <taxon>Dikarya</taxon>
        <taxon>Ascomycota</taxon>
        <taxon>Pezizomycotina</taxon>
        <taxon>Dothideomycetes</taxon>
        <taxon>Pleosporomycetidae</taxon>
        <taxon>Pleosporales</taxon>
        <taxon>Lophiotremataceae</taxon>
        <taxon>Lophiotrema</taxon>
    </lineage>
</organism>
<feature type="transmembrane region" description="Helical" evidence="1">
    <location>
        <begin position="34"/>
        <end position="55"/>
    </location>
</feature>
<keyword evidence="1" id="KW-0472">Membrane</keyword>
<gene>
    <name evidence="3" type="ORF">BDV96DRAFT_601414</name>
</gene>
<feature type="chain" id="PRO_5025584690" evidence="2">
    <location>
        <begin position="25"/>
        <end position="103"/>
    </location>
</feature>
<evidence type="ECO:0000313" key="4">
    <source>
        <dbReference type="Proteomes" id="UP000799770"/>
    </source>
</evidence>
<keyword evidence="4" id="KW-1185">Reference proteome</keyword>
<evidence type="ECO:0000256" key="2">
    <source>
        <dbReference type="SAM" id="SignalP"/>
    </source>
</evidence>
<name>A0A6A5Z2C9_9PLEO</name>
<sequence>MLLAIGHLAILWLILLATLPLLAPDPIPKALLHYYAGVWLATTFTLLCLLLRLLARRQAPDFQEDTENPPHDHRDDWIVFDDLKRQLEAEAGPIFELGHLNFF</sequence>
<dbReference type="AlphaFoldDB" id="A0A6A5Z2C9"/>
<keyword evidence="1" id="KW-1133">Transmembrane helix</keyword>
<protein>
    <submittedName>
        <fullName evidence="3">Uncharacterized protein</fullName>
    </submittedName>
</protein>
<proteinExistence type="predicted"/>
<keyword evidence="2" id="KW-0732">Signal</keyword>
<dbReference type="EMBL" id="ML977328">
    <property type="protein sequence ID" value="KAF2113226.1"/>
    <property type="molecule type" value="Genomic_DNA"/>
</dbReference>
<dbReference type="Proteomes" id="UP000799770">
    <property type="component" value="Unassembled WGS sequence"/>
</dbReference>